<accession>A0A1J8RDG6</accession>
<dbReference type="Proteomes" id="UP000183567">
    <property type="component" value="Unassembled WGS sequence"/>
</dbReference>
<evidence type="ECO:0000313" key="1">
    <source>
        <dbReference type="EMBL" id="OJA19786.1"/>
    </source>
</evidence>
<dbReference type="EMBL" id="LVVM01000890">
    <property type="protein sequence ID" value="OJA19786.1"/>
    <property type="molecule type" value="Genomic_DNA"/>
</dbReference>
<keyword evidence="2" id="KW-1185">Reference proteome</keyword>
<gene>
    <name evidence="1" type="ORF">AZE42_03989</name>
</gene>
<evidence type="ECO:0000313" key="2">
    <source>
        <dbReference type="Proteomes" id="UP000183567"/>
    </source>
</evidence>
<sequence length="106" mass="12389">MNHGTVAIAIVQHQVMVIQAVRSHDRHDRWLDVYTYAPFGNHMFLASSVPRARIASSDVLIVFPFRTATTDMIELPTQAYQKFMQLKAKHQKQQDNLWRGWQARLR</sequence>
<name>A0A1J8RDG6_9AGAM</name>
<dbReference type="AlphaFoldDB" id="A0A1J8RDG6"/>
<dbReference type="OrthoDB" id="3212455at2759"/>
<comment type="caution">
    <text evidence="1">The sequence shown here is derived from an EMBL/GenBank/DDBJ whole genome shotgun (WGS) entry which is preliminary data.</text>
</comment>
<reference evidence="1 2" key="1">
    <citation type="submission" date="2016-03" db="EMBL/GenBank/DDBJ databases">
        <title>Comparative genomics of the ectomycorrhizal sister species Rhizopogon vinicolor and Rhizopogon vesiculosus (Basidiomycota: Boletales) reveals a divergence of the mating type B locus.</title>
        <authorList>
            <person name="Mujic A.B."/>
            <person name="Kuo A."/>
            <person name="Tritt A."/>
            <person name="Lipzen A."/>
            <person name="Chen C."/>
            <person name="Johnson J."/>
            <person name="Sharma A."/>
            <person name="Barry K."/>
            <person name="Grigoriev I.V."/>
            <person name="Spatafora J.W."/>
        </authorList>
    </citation>
    <scope>NUCLEOTIDE SEQUENCE [LARGE SCALE GENOMIC DNA]</scope>
    <source>
        <strain evidence="1 2">AM-OR11-056</strain>
    </source>
</reference>
<organism evidence="1 2">
    <name type="scientific">Rhizopogon vesiculosus</name>
    <dbReference type="NCBI Taxonomy" id="180088"/>
    <lineage>
        <taxon>Eukaryota</taxon>
        <taxon>Fungi</taxon>
        <taxon>Dikarya</taxon>
        <taxon>Basidiomycota</taxon>
        <taxon>Agaricomycotina</taxon>
        <taxon>Agaricomycetes</taxon>
        <taxon>Agaricomycetidae</taxon>
        <taxon>Boletales</taxon>
        <taxon>Suillineae</taxon>
        <taxon>Rhizopogonaceae</taxon>
        <taxon>Rhizopogon</taxon>
    </lineage>
</organism>
<proteinExistence type="predicted"/>
<protein>
    <submittedName>
        <fullName evidence="1">Uncharacterized protein</fullName>
    </submittedName>
</protein>